<dbReference type="AlphaFoldDB" id="A0A9W9WNG3"/>
<name>A0A9W9WNG3_9EURO</name>
<feature type="region of interest" description="Disordered" evidence="1">
    <location>
        <begin position="1"/>
        <end position="39"/>
    </location>
</feature>
<reference evidence="2" key="2">
    <citation type="journal article" date="2023" name="IMA Fungus">
        <title>Comparative genomic study of the Penicillium genus elucidates a diverse pangenome and 15 lateral gene transfer events.</title>
        <authorList>
            <person name="Petersen C."/>
            <person name="Sorensen T."/>
            <person name="Nielsen M.R."/>
            <person name="Sondergaard T.E."/>
            <person name="Sorensen J.L."/>
            <person name="Fitzpatrick D.A."/>
            <person name="Frisvad J.C."/>
            <person name="Nielsen K.L."/>
        </authorList>
    </citation>
    <scope>NUCLEOTIDE SEQUENCE</scope>
    <source>
        <strain evidence="2">IBT 17660</strain>
    </source>
</reference>
<evidence type="ECO:0000313" key="3">
    <source>
        <dbReference type="Proteomes" id="UP001147760"/>
    </source>
</evidence>
<sequence length="65" mass="6993">MAAVPGYGSSASKVGHSGGGRVWEGIEEEESKTPAQRHLSRGVPECLVTRLSVVGFRYLFRSEEG</sequence>
<gene>
    <name evidence="2" type="ORF">N7530_008008</name>
</gene>
<keyword evidence="3" id="KW-1185">Reference proteome</keyword>
<reference evidence="2" key="1">
    <citation type="submission" date="2022-12" db="EMBL/GenBank/DDBJ databases">
        <authorList>
            <person name="Petersen C."/>
        </authorList>
    </citation>
    <scope>NUCLEOTIDE SEQUENCE</scope>
    <source>
        <strain evidence="2">IBT 17660</strain>
    </source>
</reference>
<comment type="caution">
    <text evidence="2">The sequence shown here is derived from an EMBL/GenBank/DDBJ whole genome shotgun (WGS) entry which is preliminary data.</text>
</comment>
<accession>A0A9W9WNG3</accession>
<protein>
    <submittedName>
        <fullName evidence="2">Uncharacterized protein</fullName>
    </submittedName>
</protein>
<dbReference type="Proteomes" id="UP001147760">
    <property type="component" value="Unassembled WGS sequence"/>
</dbReference>
<proteinExistence type="predicted"/>
<organism evidence="2 3">
    <name type="scientific">Penicillium desertorum</name>
    <dbReference type="NCBI Taxonomy" id="1303715"/>
    <lineage>
        <taxon>Eukaryota</taxon>
        <taxon>Fungi</taxon>
        <taxon>Dikarya</taxon>
        <taxon>Ascomycota</taxon>
        <taxon>Pezizomycotina</taxon>
        <taxon>Eurotiomycetes</taxon>
        <taxon>Eurotiomycetidae</taxon>
        <taxon>Eurotiales</taxon>
        <taxon>Aspergillaceae</taxon>
        <taxon>Penicillium</taxon>
    </lineage>
</organism>
<evidence type="ECO:0000313" key="2">
    <source>
        <dbReference type="EMBL" id="KAJ5470651.1"/>
    </source>
</evidence>
<evidence type="ECO:0000256" key="1">
    <source>
        <dbReference type="SAM" id="MobiDB-lite"/>
    </source>
</evidence>
<dbReference type="EMBL" id="JAPWDO010000005">
    <property type="protein sequence ID" value="KAJ5470651.1"/>
    <property type="molecule type" value="Genomic_DNA"/>
</dbReference>